<feature type="domain" description="S1 motif" evidence="2">
    <location>
        <begin position="730"/>
        <end position="800"/>
    </location>
</feature>
<comment type="caution">
    <text evidence="3">The sequence shown here is derived from an EMBL/GenBank/DDBJ whole genome shotgun (WGS) entry which is preliminary data.</text>
</comment>
<feature type="non-terminal residue" evidence="3">
    <location>
        <position position="1"/>
    </location>
</feature>
<accession>A0AAV5VK60</accession>
<protein>
    <recommendedName>
        <fullName evidence="2">S1 motif domain-containing protein</fullName>
    </recommendedName>
</protein>
<evidence type="ECO:0000313" key="3">
    <source>
        <dbReference type="EMBL" id="GMT18996.1"/>
    </source>
</evidence>
<dbReference type="GO" id="GO:0032040">
    <property type="term" value="C:small-subunit processome"/>
    <property type="evidence" value="ECO:0007669"/>
    <property type="project" value="TreeGrafter"/>
</dbReference>
<dbReference type="SMART" id="SM00316">
    <property type="entry name" value="S1"/>
    <property type="match status" value="3"/>
</dbReference>
<dbReference type="PROSITE" id="PS50126">
    <property type="entry name" value="S1"/>
    <property type="match status" value="3"/>
</dbReference>
<proteinExistence type="predicted"/>
<dbReference type="PANTHER" id="PTHR23270">
    <property type="entry name" value="PROGRAMMED CELL DEATH PROTEIN 11 PRE-RRNA PROCESSING PROTEIN RRP5"/>
    <property type="match status" value="1"/>
</dbReference>
<dbReference type="GO" id="GO:0006364">
    <property type="term" value="P:rRNA processing"/>
    <property type="evidence" value="ECO:0007669"/>
    <property type="project" value="InterPro"/>
</dbReference>
<keyword evidence="4" id="KW-1185">Reference proteome</keyword>
<dbReference type="Proteomes" id="UP001432322">
    <property type="component" value="Unassembled WGS sequence"/>
</dbReference>
<dbReference type="AlphaFoldDB" id="A0AAV5VK60"/>
<dbReference type="PANTHER" id="PTHR23270:SF10">
    <property type="entry name" value="PROTEIN RRP5 HOMOLOG"/>
    <property type="match status" value="1"/>
</dbReference>
<dbReference type="InterPro" id="IPR003029">
    <property type="entry name" value="S1_domain"/>
</dbReference>
<evidence type="ECO:0000313" key="4">
    <source>
        <dbReference type="Proteomes" id="UP001432322"/>
    </source>
</evidence>
<dbReference type="InterPro" id="IPR012340">
    <property type="entry name" value="NA-bd_OB-fold"/>
</dbReference>
<feature type="domain" description="S1 motif" evidence="2">
    <location>
        <begin position="539"/>
        <end position="603"/>
    </location>
</feature>
<organism evidence="3 4">
    <name type="scientific">Pristionchus fissidentatus</name>
    <dbReference type="NCBI Taxonomy" id="1538716"/>
    <lineage>
        <taxon>Eukaryota</taxon>
        <taxon>Metazoa</taxon>
        <taxon>Ecdysozoa</taxon>
        <taxon>Nematoda</taxon>
        <taxon>Chromadorea</taxon>
        <taxon>Rhabditida</taxon>
        <taxon>Rhabditina</taxon>
        <taxon>Diplogasteromorpha</taxon>
        <taxon>Diplogasteroidea</taxon>
        <taxon>Neodiplogasteridae</taxon>
        <taxon>Pristionchus</taxon>
    </lineage>
</organism>
<gene>
    <name evidence="3" type="ORF">PFISCL1PPCAC_10293</name>
</gene>
<evidence type="ECO:0000256" key="1">
    <source>
        <dbReference type="SAM" id="MobiDB-lite"/>
    </source>
</evidence>
<dbReference type="SUPFAM" id="SSF50249">
    <property type="entry name" value="Nucleic acid-binding proteins"/>
    <property type="match status" value="3"/>
</dbReference>
<feature type="domain" description="S1 motif" evidence="2">
    <location>
        <begin position="450"/>
        <end position="519"/>
    </location>
</feature>
<dbReference type="FunFam" id="2.40.50.140:FF:000103">
    <property type="entry name" value="protein RRP5 homolog"/>
    <property type="match status" value="1"/>
</dbReference>
<feature type="compositionally biased region" description="Basic and acidic residues" evidence="1">
    <location>
        <begin position="39"/>
        <end position="63"/>
    </location>
</feature>
<sequence>LSAAMAEVDLPRGGSLVEKKEKRPREETEDDGLFKKKTKKDDKRKGKAEDLPEGHESSGKENALDGVWKNPITPEIMVDGVLGLGYVAEIRTSEVVLETASSFRVILPITEMGPSALAEMKADRLQLEDAFPIGHSVPFKVLPKAKIVKKKTLTKQLATESSSVKVTIDPAKINKHLGPTTISVGLAVAAEVKSIEEKGLLLDLGLKNTSAFLSSELFPNGFTPKVGLPLTVRIQSTANIRMLQVALAVEMDTLSQEAVSSLTLRSLMPGTIILASPLQTKSEGAYVALGNGLNAWLPRRAMPPRIRAHMETFVRPLRVVVLLCQQNSRLLCVSAHPDIVAVSRAEKRRNFEGVHLGDMIRCSVSRCAHGKVEMEIVKESEEEEGRGALVTVTATKASLEGSADDKRYKMGSQHDMRVLGLKIVERTISVGNTSEILKQPMVSYHDAKAGAKVSVVIKQLTTAGVHVMVFNRIRGFIPLRYMSDTPLSNVEKAFPLKESIACRVLTASEEHRNILLTARKSQIADTGSLITDISLVKPGHTCVGVVVHQFPRGGSLVSFYDDVRGMLPVVECRKKKNLQVGDAVNVRVVSVDREKSRIELAVADGAIPVDIVLKAKEASLVSSTPLTASIRAVNGGVGKKGNGAEGVTLKLESSSLTIAPSLLSDSIDSPFTTGALEEILPQKSAKGLEMRVIPLGDQSGLHRATSKRFLMEWTEVVGGVPTSLEEVDNGVILPGVVSQRVVDFGYIIEIPGGTGLLGRIPFSAINEGSSGELALSIGQTVVVKVSSVDKERKMSNVTLEWSSPSPSFSPSLSLLRSSIVEQQWLAERHGLPKLGEKLSGVVLQVLEDVCLIKLAEKNAEGKQITAYARKGNFNKDTLKKDASVSALCVDYVWPRGDVEVVIE</sequence>
<feature type="compositionally biased region" description="Basic and acidic residues" evidence="1">
    <location>
        <begin position="17"/>
        <end position="26"/>
    </location>
</feature>
<dbReference type="GO" id="GO:0003723">
    <property type="term" value="F:RNA binding"/>
    <property type="evidence" value="ECO:0007669"/>
    <property type="project" value="TreeGrafter"/>
</dbReference>
<dbReference type="EMBL" id="BTSY01000003">
    <property type="protein sequence ID" value="GMT18996.1"/>
    <property type="molecule type" value="Genomic_DNA"/>
</dbReference>
<dbReference type="InterPro" id="IPR045209">
    <property type="entry name" value="Rrp5"/>
</dbReference>
<feature type="region of interest" description="Disordered" evidence="1">
    <location>
        <begin position="1"/>
        <end position="66"/>
    </location>
</feature>
<evidence type="ECO:0000259" key="2">
    <source>
        <dbReference type="PROSITE" id="PS50126"/>
    </source>
</evidence>
<feature type="non-terminal residue" evidence="3">
    <location>
        <position position="903"/>
    </location>
</feature>
<reference evidence="3" key="1">
    <citation type="submission" date="2023-10" db="EMBL/GenBank/DDBJ databases">
        <title>Genome assembly of Pristionchus species.</title>
        <authorList>
            <person name="Yoshida K."/>
            <person name="Sommer R.J."/>
        </authorList>
    </citation>
    <scope>NUCLEOTIDE SEQUENCE</scope>
    <source>
        <strain evidence="3">RS5133</strain>
    </source>
</reference>
<dbReference type="Gene3D" id="2.40.50.140">
    <property type="entry name" value="Nucleic acid-binding proteins"/>
    <property type="match status" value="4"/>
</dbReference>
<name>A0AAV5VK60_9BILA</name>